<protein>
    <recommendedName>
        <fullName evidence="6">THAP-type domain-containing protein</fullName>
    </recommendedName>
</protein>
<proteinExistence type="predicted"/>
<dbReference type="GO" id="GO:0003677">
    <property type="term" value="F:DNA binding"/>
    <property type="evidence" value="ECO:0007669"/>
    <property type="project" value="UniProtKB-UniRule"/>
</dbReference>
<dbReference type="AlphaFoldDB" id="A0AAN7VGV4"/>
<evidence type="ECO:0000256" key="1">
    <source>
        <dbReference type="ARBA" id="ARBA00022723"/>
    </source>
</evidence>
<evidence type="ECO:0000256" key="2">
    <source>
        <dbReference type="ARBA" id="ARBA00022771"/>
    </source>
</evidence>
<reference evidence="7 8" key="1">
    <citation type="journal article" date="2024" name="Insects">
        <title>An Improved Chromosome-Level Genome Assembly of the Firefly Pyrocoelia pectoralis.</title>
        <authorList>
            <person name="Fu X."/>
            <person name="Meyer-Rochow V.B."/>
            <person name="Ballantyne L."/>
            <person name="Zhu X."/>
        </authorList>
    </citation>
    <scope>NUCLEOTIDE SEQUENCE [LARGE SCALE GENOMIC DNA]</scope>
    <source>
        <strain evidence="7">XCY_ONT2</strain>
    </source>
</reference>
<keyword evidence="1" id="KW-0479">Metal-binding</keyword>
<keyword evidence="3" id="KW-0862">Zinc</keyword>
<comment type="caution">
    <text evidence="7">The sequence shown here is derived from an EMBL/GenBank/DDBJ whole genome shotgun (WGS) entry which is preliminary data.</text>
</comment>
<keyword evidence="8" id="KW-1185">Reference proteome</keyword>
<keyword evidence="2 5" id="KW-0863">Zinc-finger</keyword>
<feature type="domain" description="THAP-type" evidence="6">
    <location>
        <begin position="1"/>
        <end position="80"/>
    </location>
</feature>
<dbReference type="InterPro" id="IPR006612">
    <property type="entry name" value="THAP_Znf"/>
</dbReference>
<evidence type="ECO:0000256" key="4">
    <source>
        <dbReference type="ARBA" id="ARBA00023125"/>
    </source>
</evidence>
<dbReference type="PANTHER" id="PTHR47696:SF1">
    <property type="entry name" value="THAP DOMAIN-CONTAINING PROTEIN 2"/>
    <property type="match status" value="1"/>
</dbReference>
<dbReference type="Gene3D" id="6.20.210.20">
    <property type="entry name" value="THAP domain"/>
    <property type="match status" value="1"/>
</dbReference>
<sequence length="249" mass="28785">MVSCAACGCSKTPKNKSAGITFHTFPKDSDTRTAWTNFVNKPEWVPGTSYLCSQHFVENCFDRTSKMKVRLIQNACPTIEVSRLKYVRTFNPIRTKLVNNPTSDMLTGPNIAVKEVNYNEEPVPGPSKLILPGPYRQRCTTPTPTVDSFNIRDSQQDTPHIISLKRKISKLQVQNTLQSQKIRRLQKMAWRQKKNISSMKSIILELKRKKLVLEEHQNVLLQHFECDTDLITRLFRKTRNKCVPWRPQQ</sequence>
<dbReference type="Proteomes" id="UP001329430">
    <property type="component" value="Chromosome 4"/>
</dbReference>
<dbReference type="InterPro" id="IPR038441">
    <property type="entry name" value="THAP_Znf_sf"/>
</dbReference>
<dbReference type="GO" id="GO:0008270">
    <property type="term" value="F:zinc ion binding"/>
    <property type="evidence" value="ECO:0007669"/>
    <property type="project" value="UniProtKB-KW"/>
</dbReference>
<evidence type="ECO:0000259" key="6">
    <source>
        <dbReference type="PROSITE" id="PS50950"/>
    </source>
</evidence>
<name>A0AAN7VGV4_9COLE</name>
<evidence type="ECO:0000313" key="7">
    <source>
        <dbReference type="EMBL" id="KAK5644926.1"/>
    </source>
</evidence>
<dbReference type="PROSITE" id="PS50950">
    <property type="entry name" value="ZF_THAP"/>
    <property type="match status" value="1"/>
</dbReference>
<dbReference type="SMART" id="SM00692">
    <property type="entry name" value="DM3"/>
    <property type="match status" value="1"/>
</dbReference>
<dbReference type="InterPro" id="IPR026521">
    <property type="entry name" value="THAP2"/>
</dbReference>
<evidence type="ECO:0000313" key="8">
    <source>
        <dbReference type="Proteomes" id="UP001329430"/>
    </source>
</evidence>
<gene>
    <name evidence="7" type="ORF">RI129_006226</name>
</gene>
<dbReference type="SMART" id="SM00980">
    <property type="entry name" value="THAP"/>
    <property type="match status" value="1"/>
</dbReference>
<dbReference type="SUPFAM" id="SSF57716">
    <property type="entry name" value="Glucocorticoid receptor-like (DNA-binding domain)"/>
    <property type="match status" value="1"/>
</dbReference>
<organism evidence="7 8">
    <name type="scientific">Pyrocoelia pectoralis</name>
    <dbReference type="NCBI Taxonomy" id="417401"/>
    <lineage>
        <taxon>Eukaryota</taxon>
        <taxon>Metazoa</taxon>
        <taxon>Ecdysozoa</taxon>
        <taxon>Arthropoda</taxon>
        <taxon>Hexapoda</taxon>
        <taxon>Insecta</taxon>
        <taxon>Pterygota</taxon>
        <taxon>Neoptera</taxon>
        <taxon>Endopterygota</taxon>
        <taxon>Coleoptera</taxon>
        <taxon>Polyphaga</taxon>
        <taxon>Elateriformia</taxon>
        <taxon>Elateroidea</taxon>
        <taxon>Lampyridae</taxon>
        <taxon>Lampyrinae</taxon>
        <taxon>Pyrocoelia</taxon>
    </lineage>
</organism>
<evidence type="ECO:0000256" key="5">
    <source>
        <dbReference type="PROSITE-ProRule" id="PRU00309"/>
    </source>
</evidence>
<dbReference type="Pfam" id="PF05485">
    <property type="entry name" value="THAP"/>
    <property type="match status" value="1"/>
</dbReference>
<evidence type="ECO:0000256" key="3">
    <source>
        <dbReference type="ARBA" id="ARBA00022833"/>
    </source>
</evidence>
<dbReference type="EMBL" id="JAVRBK010000004">
    <property type="protein sequence ID" value="KAK5644926.1"/>
    <property type="molecule type" value="Genomic_DNA"/>
</dbReference>
<keyword evidence="4 5" id="KW-0238">DNA-binding</keyword>
<accession>A0AAN7VGV4</accession>
<dbReference type="PANTHER" id="PTHR47696">
    <property type="entry name" value="THAP DOMAIN-CONTAINING PROTEIN 2"/>
    <property type="match status" value="1"/>
</dbReference>